<protein>
    <submittedName>
        <fullName evidence="2">Uncharacterized protein</fullName>
    </submittedName>
</protein>
<name>A0A191WIN1_9MICO</name>
<feature type="region of interest" description="Disordered" evidence="1">
    <location>
        <begin position="129"/>
        <end position="148"/>
    </location>
</feature>
<reference evidence="2 3" key="1">
    <citation type="journal article" date="2016" name="Int. J. Syst. Evol. Microbiol.">
        <title>Agromyces aureus sp. nov., isolated from the rhizosphere of Salix caprea L. grown in a heavy-metal-contaminated soil.</title>
        <authorList>
            <person name="Corretto E."/>
            <person name="Antonielli L."/>
            <person name="Sessitsch A."/>
            <person name="Compant S."/>
            <person name="Gorfer M."/>
            <person name="Kuffner M."/>
            <person name="Brader G."/>
        </authorList>
    </citation>
    <scope>NUCLEOTIDE SEQUENCE [LARGE SCALE GENOMIC DNA]</scope>
    <source>
        <strain evidence="2 3">AR33</strain>
    </source>
</reference>
<dbReference type="EMBL" id="CP013979">
    <property type="protein sequence ID" value="ANJ28175.1"/>
    <property type="molecule type" value="Genomic_DNA"/>
</dbReference>
<dbReference type="Proteomes" id="UP000078437">
    <property type="component" value="Chromosome"/>
</dbReference>
<feature type="compositionally biased region" description="Basic residues" evidence="1">
    <location>
        <begin position="134"/>
        <end position="148"/>
    </location>
</feature>
<evidence type="ECO:0000313" key="2">
    <source>
        <dbReference type="EMBL" id="ANJ28175.1"/>
    </source>
</evidence>
<proteinExistence type="predicted"/>
<dbReference type="AlphaFoldDB" id="A0A191WIN1"/>
<evidence type="ECO:0000313" key="3">
    <source>
        <dbReference type="Proteomes" id="UP000078437"/>
    </source>
</evidence>
<accession>A0A191WIN1</accession>
<dbReference type="KEGG" id="agy:ATC03_17155"/>
<evidence type="ECO:0000256" key="1">
    <source>
        <dbReference type="SAM" id="MobiDB-lite"/>
    </source>
</evidence>
<organism evidence="2 3">
    <name type="scientific">Agromyces aureus</name>
    <dbReference type="NCBI Taxonomy" id="453304"/>
    <lineage>
        <taxon>Bacteria</taxon>
        <taxon>Bacillati</taxon>
        <taxon>Actinomycetota</taxon>
        <taxon>Actinomycetes</taxon>
        <taxon>Micrococcales</taxon>
        <taxon>Microbacteriaceae</taxon>
        <taxon>Agromyces</taxon>
    </lineage>
</organism>
<keyword evidence="3" id="KW-1185">Reference proteome</keyword>
<sequence length="148" mass="16674">MVEVMMETPSLAQVRRVLERTLIVTGGELTAAMRDQISALRAVSGPVTMLELDIPSEVQKIVRANGPYRSMSNDAQVEVVDESGDAIGGILLWVEDGRLITLEYYWYTDDPPLELPTVQRIVCATSRQPIPSRGRVRPKRSRRLRQLR</sequence>
<reference evidence="3" key="2">
    <citation type="submission" date="2016-01" db="EMBL/GenBank/DDBJ databases">
        <title>Complete genome sequence of Agromyces aureus AR33T and comparison with related organisms.</title>
        <authorList>
            <person name="Corretto E."/>
            <person name="Antonielli L."/>
            <person name="Sessitsch A."/>
            <person name="Brader G."/>
        </authorList>
    </citation>
    <scope>NUCLEOTIDE SEQUENCE [LARGE SCALE GENOMIC DNA]</scope>
    <source>
        <strain evidence="3">AR33</strain>
    </source>
</reference>
<gene>
    <name evidence="2" type="ORF">ATC03_17155</name>
</gene>